<dbReference type="AlphaFoldDB" id="A0A1S3DKA0"/>
<feature type="signal peptide" evidence="1">
    <location>
        <begin position="1"/>
        <end position="17"/>
    </location>
</feature>
<evidence type="ECO:0000313" key="3">
    <source>
        <dbReference type="RefSeq" id="XP_008483631.1"/>
    </source>
</evidence>
<feature type="chain" id="PRO_5010262639" evidence="1">
    <location>
        <begin position="18"/>
        <end position="118"/>
    </location>
</feature>
<reference evidence="3" key="1">
    <citation type="submission" date="2025-08" db="UniProtKB">
        <authorList>
            <consortium name="RefSeq"/>
        </authorList>
    </citation>
    <scope>IDENTIFICATION</scope>
</reference>
<gene>
    <name evidence="3" type="primary">LOC103520320</name>
</gene>
<keyword evidence="2" id="KW-1185">Reference proteome</keyword>
<keyword evidence="1" id="KW-0732">Signal</keyword>
<dbReference type="PaxDb" id="121845-A0A1S3DKA0"/>
<dbReference type="STRING" id="121845.A0A1S3DKA0"/>
<proteinExistence type="predicted"/>
<dbReference type="SUPFAM" id="SSF52058">
    <property type="entry name" value="L domain-like"/>
    <property type="match status" value="1"/>
</dbReference>
<dbReference type="Gene3D" id="3.80.10.10">
    <property type="entry name" value="Ribonuclease Inhibitor"/>
    <property type="match status" value="1"/>
</dbReference>
<protein>
    <submittedName>
        <fullName evidence="3">Uncharacterized protein LOC103520320</fullName>
    </submittedName>
</protein>
<evidence type="ECO:0000256" key="1">
    <source>
        <dbReference type="SAM" id="SignalP"/>
    </source>
</evidence>
<dbReference type="KEGG" id="dci:103520320"/>
<sequence>MVLFCFLLSHYCGPGTLRDLDLVDNPLVCTCDLMWYKEWSTSLGEKEDEQMSRKRTVCTLGSSNVHQREIKLSDLPKQLVCEGEKGGRRSPNSAPSASLSGSFIALLVAAADLVCIVF</sequence>
<dbReference type="Proteomes" id="UP000079169">
    <property type="component" value="Unplaced"/>
</dbReference>
<name>A0A1S3DKA0_DIACI</name>
<dbReference type="GeneID" id="103520320"/>
<accession>A0A1S3DKA0</accession>
<dbReference type="RefSeq" id="XP_008483631.1">
    <property type="nucleotide sequence ID" value="XM_008485409.2"/>
</dbReference>
<evidence type="ECO:0000313" key="2">
    <source>
        <dbReference type="Proteomes" id="UP000079169"/>
    </source>
</evidence>
<organism evidence="2 3">
    <name type="scientific">Diaphorina citri</name>
    <name type="common">Asian citrus psyllid</name>
    <dbReference type="NCBI Taxonomy" id="121845"/>
    <lineage>
        <taxon>Eukaryota</taxon>
        <taxon>Metazoa</taxon>
        <taxon>Ecdysozoa</taxon>
        <taxon>Arthropoda</taxon>
        <taxon>Hexapoda</taxon>
        <taxon>Insecta</taxon>
        <taxon>Pterygota</taxon>
        <taxon>Neoptera</taxon>
        <taxon>Paraneoptera</taxon>
        <taxon>Hemiptera</taxon>
        <taxon>Sternorrhyncha</taxon>
        <taxon>Psylloidea</taxon>
        <taxon>Psyllidae</taxon>
        <taxon>Diaphorininae</taxon>
        <taxon>Diaphorina</taxon>
    </lineage>
</organism>
<dbReference type="InterPro" id="IPR032675">
    <property type="entry name" value="LRR_dom_sf"/>
</dbReference>